<sequence>MKLTIARNLAVVGIAVSVGMFASFGLQQAALGRLKVNGPIYEQIVYGKDLIADILPPPLFVVESYMLSHEANDFPDLVDANLAKIATLKAAYEDRRAYWQTTGLPQPLKDELNKEVVAKGDIFWKVMEEDVIPALKAKQDGAATGPMVKLRTAFHEHQDAVEKLVVNSDTYLKGQEKNAADEIMTWTSAAAAASLASFLLLLAGLYFFRRRAILPIDGMRRYMSGLANGDFSQEVPFAERSDEIGQMAQAVVVFRTNSLERREGHLREAEAKEAEVARQRQLAAERAGEEAARDEVIHSLTRALDELSRGNLGFHIDTRFSSAYEELRAAFHASVDTLSGSIDAVSGATSTLRHSSQDIAGAMEALSKRTEQQATTIEETSAALTEITSAIGNSSSQSAEASQVTDETSKAALKCTELMREAIAAMQRIEGSSDQIGSIINVIDDIAFQTNLLALNAGVEAARAGEAGKGFAVVAQEVRELASRSANAAKEIKVLVSTSSDQVGSGVALVNRTGEALSHIETKVQHVGQLIQAVVTSLNEQSSAIREINSSVHAMDEVTQRNSAMAAETNSACKGLNEQVLALEEIVSRFQIAAARPAVTANRAA</sequence>
<dbReference type="CDD" id="cd11386">
    <property type="entry name" value="MCP_signal"/>
    <property type="match status" value="1"/>
</dbReference>
<dbReference type="Pfam" id="PF00015">
    <property type="entry name" value="MCPsignal"/>
    <property type="match status" value="1"/>
</dbReference>
<keyword evidence="8" id="KW-1185">Reference proteome</keyword>
<dbReference type="InterPro" id="IPR051310">
    <property type="entry name" value="MCP_chemotaxis"/>
</dbReference>
<dbReference type="Gene3D" id="1.10.287.950">
    <property type="entry name" value="Methyl-accepting chemotaxis protein"/>
    <property type="match status" value="1"/>
</dbReference>
<reference evidence="7 8" key="1">
    <citation type="journal article" date="2021" name="MBio">
        <title>Poor Competitiveness of Bradyrhizobium in Pigeon Pea Root Colonization in Indian Soils.</title>
        <authorList>
            <person name="Chalasani D."/>
            <person name="Basu A."/>
            <person name="Pullabhotla S.V.S.R.N."/>
            <person name="Jorrin B."/>
            <person name="Neal A.L."/>
            <person name="Poole P.S."/>
            <person name="Podile A.R."/>
            <person name="Tkacz A."/>
        </authorList>
    </citation>
    <scope>NUCLEOTIDE SEQUENCE [LARGE SCALE GENOMIC DNA]</scope>
    <source>
        <strain evidence="7 8">HU56</strain>
    </source>
</reference>
<dbReference type="SUPFAM" id="SSF58104">
    <property type="entry name" value="Methyl-accepting chemotaxis protein (MCP) signaling domain"/>
    <property type="match status" value="1"/>
</dbReference>
<feature type="domain" description="Methyl-accepting transducer" evidence="5">
    <location>
        <begin position="348"/>
        <end position="577"/>
    </location>
</feature>
<evidence type="ECO:0000259" key="6">
    <source>
        <dbReference type="PROSITE" id="PS50885"/>
    </source>
</evidence>
<name>A0ABS7GZY8_9HYPH</name>
<evidence type="ECO:0000259" key="5">
    <source>
        <dbReference type="PROSITE" id="PS50111"/>
    </source>
</evidence>
<dbReference type="CDD" id="cd06225">
    <property type="entry name" value="HAMP"/>
    <property type="match status" value="1"/>
</dbReference>
<feature type="transmembrane region" description="Helical" evidence="4">
    <location>
        <begin position="183"/>
        <end position="208"/>
    </location>
</feature>
<keyword evidence="1" id="KW-0145">Chemotaxis</keyword>
<dbReference type="InterPro" id="IPR003660">
    <property type="entry name" value="HAMP_dom"/>
</dbReference>
<dbReference type="PROSITE" id="PS50885">
    <property type="entry name" value="HAMP"/>
    <property type="match status" value="2"/>
</dbReference>
<dbReference type="SMART" id="SM00283">
    <property type="entry name" value="MA"/>
    <property type="match status" value="1"/>
</dbReference>
<evidence type="ECO:0000313" key="8">
    <source>
        <dbReference type="Proteomes" id="UP000717752"/>
    </source>
</evidence>
<protein>
    <submittedName>
        <fullName evidence="7">Methyl-accepting chemotaxis protein</fullName>
    </submittedName>
</protein>
<dbReference type="SMART" id="SM00304">
    <property type="entry name" value="HAMP"/>
    <property type="match status" value="2"/>
</dbReference>
<comment type="similarity">
    <text evidence="2">Belongs to the methyl-accepting chemotaxis (MCP) protein family.</text>
</comment>
<keyword evidence="4" id="KW-0472">Membrane</keyword>
<dbReference type="Gene3D" id="6.10.340.10">
    <property type="match status" value="1"/>
</dbReference>
<evidence type="ECO:0000256" key="1">
    <source>
        <dbReference type="ARBA" id="ARBA00022500"/>
    </source>
</evidence>
<keyword evidence="4" id="KW-0812">Transmembrane</keyword>
<feature type="transmembrane region" description="Helical" evidence="4">
    <location>
        <begin position="6"/>
        <end position="26"/>
    </location>
</feature>
<dbReference type="PROSITE" id="PS50111">
    <property type="entry name" value="CHEMOTAXIS_TRANSDUC_2"/>
    <property type="match status" value="1"/>
</dbReference>
<feature type="domain" description="HAMP" evidence="6">
    <location>
        <begin position="210"/>
        <end position="263"/>
    </location>
</feature>
<organism evidence="7 8">
    <name type="scientific">Rhizobium mesosinicum</name>
    <dbReference type="NCBI Taxonomy" id="335017"/>
    <lineage>
        <taxon>Bacteria</taxon>
        <taxon>Pseudomonadati</taxon>
        <taxon>Pseudomonadota</taxon>
        <taxon>Alphaproteobacteria</taxon>
        <taxon>Hyphomicrobiales</taxon>
        <taxon>Rhizobiaceae</taxon>
        <taxon>Rhizobium/Agrobacterium group</taxon>
        <taxon>Rhizobium</taxon>
    </lineage>
</organism>
<dbReference type="PANTHER" id="PTHR43531">
    <property type="entry name" value="PROTEIN ICFG"/>
    <property type="match status" value="1"/>
</dbReference>
<gene>
    <name evidence="7" type="ORF">JNB85_24455</name>
</gene>
<dbReference type="PANTHER" id="PTHR43531:SF11">
    <property type="entry name" value="METHYL-ACCEPTING CHEMOTAXIS PROTEIN 3"/>
    <property type="match status" value="1"/>
</dbReference>
<evidence type="ECO:0000256" key="2">
    <source>
        <dbReference type="ARBA" id="ARBA00029447"/>
    </source>
</evidence>
<evidence type="ECO:0000313" key="7">
    <source>
        <dbReference type="EMBL" id="MBW9055564.1"/>
    </source>
</evidence>
<comment type="caution">
    <text evidence="7">The sequence shown here is derived from an EMBL/GenBank/DDBJ whole genome shotgun (WGS) entry which is preliminary data.</text>
</comment>
<accession>A0ABS7GZY8</accession>
<dbReference type="SUPFAM" id="SSF158472">
    <property type="entry name" value="HAMP domain-like"/>
    <property type="match status" value="1"/>
</dbReference>
<dbReference type="EMBL" id="JAEUAK010000011">
    <property type="protein sequence ID" value="MBW9055564.1"/>
    <property type="molecule type" value="Genomic_DNA"/>
</dbReference>
<evidence type="ECO:0000256" key="4">
    <source>
        <dbReference type="SAM" id="Phobius"/>
    </source>
</evidence>
<evidence type="ECO:0000256" key="3">
    <source>
        <dbReference type="PROSITE-ProRule" id="PRU00284"/>
    </source>
</evidence>
<feature type="domain" description="HAMP" evidence="6">
    <location>
        <begin position="297"/>
        <end position="343"/>
    </location>
</feature>
<keyword evidence="4" id="KW-1133">Transmembrane helix</keyword>
<dbReference type="Proteomes" id="UP000717752">
    <property type="component" value="Unassembled WGS sequence"/>
</dbReference>
<dbReference type="Pfam" id="PF00672">
    <property type="entry name" value="HAMP"/>
    <property type="match status" value="1"/>
</dbReference>
<keyword evidence="3" id="KW-0807">Transducer</keyword>
<proteinExistence type="inferred from homology"/>
<dbReference type="InterPro" id="IPR004089">
    <property type="entry name" value="MCPsignal_dom"/>
</dbReference>
<dbReference type="RefSeq" id="WP_220336877.1">
    <property type="nucleotide sequence ID" value="NZ_JAEUAK010000011.1"/>
</dbReference>